<gene>
    <name evidence="3" type="ORF">BJ085DRAFT_36381</name>
</gene>
<dbReference type="Proteomes" id="UP000268162">
    <property type="component" value="Unassembled WGS sequence"/>
</dbReference>
<feature type="region of interest" description="Disordered" evidence="1">
    <location>
        <begin position="955"/>
        <end position="1135"/>
    </location>
</feature>
<reference evidence="4" key="1">
    <citation type="journal article" date="2018" name="Nat. Microbiol.">
        <title>Leveraging single-cell genomics to expand the fungal tree of life.</title>
        <authorList>
            <person name="Ahrendt S.R."/>
            <person name="Quandt C.A."/>
            <person name="Ciobanu D."/>
            <person name="Clum A."/>
            <person name="Salamov A."/>
            <person name="Andreopoulos B."/>
            <person name="Cheng J.F."/>
            <person name="Woyke T."/>
            <person name="Pelin A."/>
            <person name="Henrissat B."/>
            <person name="Reynolds N.K."/>
            <person name="Benny G.L."/>
            <person name="Smith M.E."/>
            <person name="James T.Y."/>
            <person name="Grigoriev I.V."/>
        </authorList>
    </citation>
    <scope>NUCLEOTIDE SEQUENCE [LARGE SCALE GENOMIC DNA]</scope>
    <source>
        <strain evidence="4">RSA 468</strain>
    </source>
</reference>
<feature type="non-terminal residue" evidence="3">
    <location>
        <position position="1681"/>
    </location>
</feature>
<name>A0A4P9ZQZ4_9FUNG</name>
<feature type="compositionally biased region" description="Low complexity" evidence="1">
    <location>
        <begin position="156"/>
        <end position="168"/>
    </location>
</feature>
<dbReference type="Pfam" id="PF23207">
    <property type="entry name" value="PH_SPO71"/>
    <property type="match status" value="1"/>
</dbReference>
<organism evidence="3 4">
    <name type="scientific">Dimargaris cristalligena</name>
    <dbReference type="NCBI Taxonomy" id="215637"/>
    <lineage>
        <taxon>Eukaryota</taxon>
        <taxon>Fungi</taxon>
        <taxon>Fungi incertae sedis</taxon>
        <taxon>Zoopagomycota</taxon>
        <taxon>Kickxellomycotina</taxon>
        <taxon>Dimargaritomycetes</taxon>
        <taxon>Dimargaritales</taxon>
        <taxon>Dimargaritaceae</taxon>
        <taxon>Dimargaris</taxon>
    </lineage>
</organism>
<feature type="region of interest" description="Disordered" evidence="1">
    <location>
        <begin position="113"/>
        <end position="143"/>
    </location>
</feature>
<feature type="region of interest" description="Disordered" evidence="1">
    <location>
        <begin position="156"/>
        <end position="192"/>
    </location>
</feature>
<accession>A0A4P9ZQZ4</accession>
<dbReference type="EMBL" id="ML003047">
    <property type="protein sequence ID" value="RKP34850.1"/>
    <property type="molecule type" value="Genomic_DNA"/>
</dbReference>
<proteinExistence type="predicted"/>
<feature type="compositionally biased region" description="Basic and acidic residues" evidence="1">
    <location>
        <begin position="425"/>
        <end position="438"/>
    </location>
</feature>
<dbReference type="PANTHER" id="PTHR28076:SF1">
    <property type="entry name" value="PROSPORE MEMBRANE ADAPTER PROTEIN SPO71"/>
    <property type="match status" value="1"/>
</dbReference>
<feature type="compositionally biased region" description="Basic and acidic residues" evidence="1">
    <location>
        <begin position="1324"/>
        <end position="1334"/>
    </location>
</feature>
<feature type="compositionally biased region" description="Polar residues" evidence="1">
    <location>
        <begin position="1306"/>
        <end position="1320"/>
    </location>
</feature>
<feature type="compositionally biased region" description="Basic and acidic residues" evidence="1">
    <location>
        <begin position="964"/>
        <end position="975"/>
    </location>
</feature>
<dbReference type="InterPro" id="IPR057379">
    <property type="entry name" value="PH_SPO71"/>
</dbReference>
<feature type="region of interest" description="Disordered" evidence="1">
    <location>
        <begin position="1579"/>
        <end position="1600"/>
    </location>
</feature>
<feature type="region of interest" description="Disordered" evidence="1">
    <location>
        <begin position="262"/>
        <end position="293"/>
    </location>
</feature>
<feature type="compositionally biased region" description="Pro residues" evidence="1">
    <location>
        <begin position="16"/>
        <end position="35"/>
    </location>
</feature>
<feature type="region of interest" description="Disordered" evidence="1">
    <location>
        <begin position="404"/>
        <end position="490"/>
    </location>
</feature>
<evidence type="ECO:0000313" key="3">
    <source>
        <dbReference type="EMBL" id="RKP34850.1"/>
    </source>
</evidence>
<protein>
    <recommendedName>
        <fullName evidence="2">Prospore membrane adapter protein SPO71 PH domain-containing protein</fullName>
    </recommendedName>
</protein>
<dbReference type="InterPro" id="IPR040345">
    <property type="entry name" value="Mug56/Spo71"/>
</dbReference>
<feature type="region of interest" description="Disordered" evidence="1">
    <location>
        <begin position="688"/>
        <end position="708"/>
    </location>
</feature>
<keyword evidence="4" id="KW-1185">Reference proteome</keyword>
<dbReference type="PANTHER" id="PTHR28076">
    <property type="entry name" value="SPORULATION-SPECIFIC PROTEIN 71"/>
    <property type="match status" value="1"/>
</dbReference>
<feature type="region of interest" description="Disordered" evidence="1">
    <location>
        <begin position="1"/>
        <end position="76"/>
    </location>
</feature>
<feature type="region of interest" description="Disordered" evidence="1">
    <location>
        <begin position="1290"/>
        <end position="1366"/>
    </location>
</feature>
<feature type="domain" description="Prospore membrane adapter protein SPO71 PH" evidence="2">
    <location>
        <begin position="527"/>
        <end position="610"/>
    </location>
</feature>
<feature type="compositionally biased region" description="Polar residues" evidence="1">
    <location>
        <begin position="1067"/>
        <end position="1078"/>
    </location>
</feature>
<feature type="compositionally biased region" description="Basic residues" evidence="1">
    <location>
        <begin position="1345"/>
        <end position="1361"/>
    </location>
</feature>
<feature type="region of interest" description="Disordered" evidence="1">
    <location>
        <begin position="1528"/>
        <end position="1557"/>
    </location>
</feature>
<evidence type="ECO:0000256" key="1">
    <source>
        <dbReference type="SAM" id="MobiDB-lite"/>
    </source>
</evidence>
<dbReference type="GO" id="GO:1902657">
    <property type="term" value="P:protein localization to prospore membrane"/>
    <property type="evidence" value="ECO:0007669"/>
    <property type="project" value="InterPro"/>
</dbReference>
<feature type="compositionally biased region" description="Pro residues" evidence="1">
    <location>
        <begin position="409"/>
        <end position="419"/>
    </location>
</feature>
<evidence type="ECO:0000259" key="2">
    <source>
        <dbReference type="Pfam" id="PF23207"/>
    </source>
</evidence>
<feature type="compositionally biased region" description="Basic residues" evidence="1">
    <location>
        <begin position="688"/>
        <end position="705"/>
    </location>
</feature>
<evidence type="ECO:0000313" key="4">
    <source>
        <dbReference type="Proteomes" id="UP000268162"/>
    </source>
</evidence>
<sequence>MAHDFSDFNFVDSISPPQPQAASPPPIQLPHPPAPQRRVQPYLPPPQYLRPPESGGYSPRSEEIGTTTTAIAPVPKRRSILPEQVLPHQALHALKQTPNSRLNQQHPLTNIANDELPDWLEPPPKGKQPRPLRPAQVQSSTRWDGHHPLASAVSVASQADDGGSNIGNPRGGGGGRPPPGPGRTATATSFTGSMASIRQIAASRSRLRLPKPPALKVIHPAVHHHSAAVEAVQAPVLRVFIGPLTPDWMTFSLKRRWRAYAPRDSTGTGPSPPPALSGPAGGDAPPQSHTRTIDHVGSMSIPLIREPTMALPADPDPLSSAGEGDEVFVGSPRSLLDDTPRLQSQRSNVTFRMRQSHAPRHSRSTISQYHTPMTMVTSTTTTSRAESFHTAADNMSVATTESLVYSPGRPLPDPYPSDPYAPHSRLHDPPRSPADRKSLRSQNSGHLARSPPGHGAPNPWFDHCQDEAATSLQSPSHPLDPDGGELVPNPDHQLADIQARVESSLLQNTHATIVLSRVAPVAMRRDYCRPEIAMMHYNEYSAPKCRIISDKWKHTTCMIQPGEINFYRRSTTKPALTIHLSSRTRLSLFSSLDNSLAITYFEQDSEQKSRHQYRRSLRHYYRSHQAKSISHRRVGTQRSLDLNVGRYNQEPHAANASGDTSQRTPTLPSSVGAFTPFNLSGIIHSANRVRPKRSRSHHHHRHASKKNITTAAAMSTSAAAASAAQSNKPVQAVIIRFPTAAEAKIWYRILHCHILHVTPIPRTIDLTCPTLSASPFRSVKVEIPLQALPVAASPTQGGSLSPEHPNLPFAAQFEITGPRSVWDVRTMAAFELIVESEWAGELARWIENRSLAVCMKRFDRIDWCVSNLTDGWDALDHKLVMEGYRIAQMMSEDDSDAMSEEDNAAAARERALRDRNTRLNMISSYKGAVPPTPGPGHYAATPDRLLLLSEDSKASPSYTFDASGGRDDGLGDDSPRSPTFRRPPAHTPYIAKPGRPRPNRRGNETKPTVGTSTGGVHGNFYGHPTENESSYFSGVGLREAHLGGTSSPQQRQPYPPSPLKSVYPGTGPSQQHQPSYATSVDDHPLSQSAPVDRVRRLKARPSFPALSNADTDDDDEDDVHRRLSFDTKSSGPRSQRLADLRDILASRPDLTDHNIVAHLPSVHTPYVGRSPTQPFGAAPIDPTRGEGPSVNMPATPFSENVADHPILSTHFIEQTHEMQLREHCHYPDAVVLPNAHEMPEPNPLEGYLLRRPKPHSYIGRYRQMFVMTFDHHLVCVSSYRAKQYVESALHTPVESPPPDQRDNDSIRNPSIISSHVSQPPSRRAQREPTRDFTAHHHSASASASGHHHHPNIRQVKQKLGSKHAGATKEQVMVQRNNPYANDNTVDSADFVIPTSMRTRQQRARSRAPSAHPRLRTLSRLFGASKENLGDLAPGPLLQPASSASPGHLGYAATTSGGASLSQIPYQYHYSTHARLGTMLRHAGGFFDLTQIRFIYPVSSSGVSYLSDAASLMNMPLADSHSEFATAGHLGRGGAGAQPNPYGSYASSHFPHHHHRPSKGVLARFGESLMFWRSKADEDHYTSHPHHAAPPPGGGGGPSLYRHEVYQVVNDGQGREREERVADAALRKETRFDIVMNNGAVLRLQAPTNATMREWIRRLLDLRTYWICRLQADARHRSEAAR</sequence>